<keyword evidence="1" id="KW-0732">Signal</keyword>
<evidence type="ECO:0000256" key="1">
    <source>
        <dbReference type="SAM" id="SignalP"/>
    </source>
</evidence>
<evidence type="ECO:0000313" key="3">
    <source>
        <dbReference type="Proteomes" id="UP000075238"/>
    </source>
</evidence>
<dbReference type="SUPFAM" id="SSF56954">
    <property type="entry name" value="Outer membrane efflux proteins (OEP)"/>
    <property type="match status" value="1"/>
</dbReference>
<dbReference type="PANTHER" id="PTHR30203:SF24">
    <property type="entry name" value="BLR4935 PROTEIN"/>
    <property type="match status" value="1"/>
</dbReference>
<dbReference type="Proteomes" id="UP000075238">
    <property type="component" value="Chromosome 1"/>
</dbReference>
<dbReference type="Gene3D" id="1.20.1600.10">
    <property type="entry name" value="Outer membrane efflux proteins (OEP)"/>
    <property type="match status" value="1"/>
</dbReference>
<name>A0A142JK91_9BURK</name>
<dbReference type="KEGG" id="cnan:A2G96_12570"/>
<dbReference type="EMBL" id="CP014844">
    <property type="protein sequence ID" value="AMR78503.1"/>
    <property type="molecule type" value="Genomic_DNA"/>
</dbReference>
<sequence length="410" mass="44529">MGFFMQRSFLLLVAALVLSPLTYAQAPAERSAPADLQSLFEVAWERSVALQTAEGRRQEAAASRIQADSLIAGPPVADLRHRGDRFTDGRGVRESEVALGVPIWLPGQRAARGELADAQLAEADARARLARLAVAGELRDRVWQLAAAAAEQEVLRRRVLNATSLRDDVARRVSAGDLARTDLLLADQDLLATRALLTDSQARMTELSTRLFQLTGASALPLRYEERPAMPEAVSAHPSLEAAAGGLLRAQRQLGYLQKSRRDAPEVGVSYRRDAAGGGAPSDQTVGVFIRIPFATDARNLPRETAAQTEVMTARAERERMERVVQSEAEASRQALTLVEQQLKLSEQRSAMLAERAVLLRKTFDAGEIGLTEVLRAQNQALEAEADAARQRARRGAAIANLKQALGVLP</sequence>
<keyword evidence="3" id="KW-1185">Reference proteome</keyword>
<feature type="chain" id="PRO_5007498026" description="Transporter" evidence="1">
    <location>
        <begin position="25"/>
        <end position="410"/>
    </location>
</feature>
<evidence type="ECO:0000313" key="2">
    <source>
        <dbReference type="EMBL" id="AMR78503.1"/>
    </source>
</evidence>
<organism evidence="2 3">
    <name type="scientific">Cupriavidus nantongensis</name>
    <dbReference type="NCBI Taxonomy" id="1796606"/>
    <lineage>
        <taxon>Bacteria</taxon>
        <taxon>Pseudomonadati</taxon>
        <taxon>Pseudomonadota</taxon>
        <taxon>Betaproteobacteria</taxon>
        <taxon>Burkholderiales</taxon>
        <taxon>Burkholderiaceae</taxon>
        <taxon>Cupriavidus</taxon>
    </lineage>
</organism>
<gene>
    <name evidence="2" type="ORF">A2G96_12570</name>
</gene>
<dbReference type="AlphaFoldDB" id="A0A142JK91"/>
<accession>A0A142JK91</accession>
<dbReference type="PANTHER" id="PTHR30203">
    <property type="entry name" value="OUTER MEMBRANE CATION EFFLUX PROTEIN"/>
    <property type="match status" value="1"/>
</dbReference>
<proteinExistence type="predicted"/>
<protein>
    <recommendedName>
        <fullName evidence="4">Transporter</fullName>
    </recommendedName>
</protein>
<reference evidence="2 3" key="1">
    <citation type="submission" date="2016-03" db="EMBL/GenBank/DDBJ databases">
        <title>Complete genome sequence of a novel chlorpyrifos degrading bacterium, Cupriavidus nantongensis sp. X1.</title>
        <authorList>
            <person name="Fang L."/>
        </authorList>
    </citation>
    <scope>NUCLEOTIDE SEQUENCE [LARGE SCALE GENOMIC DNA]</scope>
    <source>
        <strain evidence="2 3">X1</strain>
    </source>
</reference>
<dbReference type="InterPro" id="IPR010131">
    <property type="entry name" value="MdtP/NodT-like"/>
</dbReference>
<dbReference type="GO" id="GO:0015562">
    <property type="term" value="F:efflux transmembrane transporter activity"/>
    <property type="evidence" value="ECO:0007669"/>
    <property type="project" value="InterPro"/>
</dbReference>
<evidence type="ECO:0008006" key="4">
    <source>
        <dbReference type="Google" id="ProtNLM"/>
    </source>
</evidence>
<dbReference type="STRING" id="1796606.A2G96_12570"/>
<feature type="signal peptide" evidence="1">
    <location>
        <begin position="1"/>
        <end position="24"/>
    </location>
</feature>